<dbReference type="Proteomes" id="UP000489600">
    <property type="component" value="Unassembled WGS sequence"/>
</dbReference>
<gene>
    <name evidence="2" type="ORF">ANE_LOCUS21383</name>
</gene>
<accession>A0A565CBH0</accession>
<name>A0A565CBH0_9BRAS</name>
<evidence type="ECO:0000313" key="2">
    <source>
        <dbReference type="EMBL" id="VVB10939.1"/>
    </source>
</evidence>
<dbReference type="AlphaFoldDB" id="A0A565CBH0"/>
<dbReference type="EMBL" id="CABITT030000007">
    <property type="protein sequence ID" value="VVB10939.1"/>
    <property type="molecule type" value="Genomic_DNA"/>
</dbReference>
<evidence type="ECO:0000313" key="3">
    <source>
        <dbReference type="Proteomes" id="UP000489600"/>
    </source>
</evidence>
<proteinExistence type="predicted"/>
<feature type="region of interest" description="Disordered" evidence="1">
    <location>
        <begin position="1"/>
        <end position="40"/>
    </location>
</feature>
<organism evidence="2 3">
    <name type="scientific">Arabis nemorensis</name>
    <dbReference type="NCBI Taxonomy" id="586526"/>
    <lineage>
        <taxon>Eukaryota</taxon>
        <taxon>Viridiplantae</taxon>
        <taxon>Streptophyta</taxon>
        <taxon>Embryophyta</taxon>
        <taxon>Tracheophyta</taxon>
        <taxon>Spermatophyta</taxon>
        <taxon>Magnoliopsida</taxon>
        <taxon>eudicotyledons</taxon>
        <taxon>Gunneridae</taxon>
        <taxon>Pentapetalae</taxon>
        <taxon>rosids</taxon>
        <taxon>malvids</taxon>
        <taxon>Brassicales</taxon>
        <taxon>Brassicaceae</taxon>
        <taxon>Arabideae</taxon>
        <taxon>Arabis</taxon>
    </lineage>
</organism>
<keyword evidence="3" id="KW-1185">Reference proteome</keyword>
<protein>
    <submittedName>
        <fullName evidence="2">Uncharacterized protein</fullName>
    </submittedName>
</protein>
<evidence type="ECO:0000256" key="1">
    <source>
        <dbReference type="SAM" id="MobiDB-lite"/>
    </source>
</evidence>
<reference evidence="2" key="1">
    <citation type="submission" date="2019-07" db="EMBL/GenBank/DDBJ databases">
        <authorList>
            <person name="Dittberner H."/>
        </authorList>
    </citation>
    <scope>NUCLEOTIDE SEQUENCE [LARGE SCALE GENOMIC DNA]</scope>
</reference>
<comment type="caution">
    <text evidence="2">The sequence shown here is derived from an EMBL/GenBank/DDBJ whole genome shotgun (WGS) entry which is preliminary data.</text>
</comment>
<sequence length="60" mass="6350">MLPPLNTLDPPEDPPDLLGLLSPPPSVPHPRRSSSIAPSTRASKVLASISWLLVGFPQSV</sequence>